<evidence type="ECO:0000313" key="3">
    <source>
        <dbReference type="Proteomes" id="UP000326437"/>
    </source>
</evidence>
<dbReference type="Proteomes" id="UP000326437">
    <property type="component" value="Unassembled WGS sequence"/>
</dbReference>
<dbReference type="AlphaFoldDB" id="A0A5E6YTD6"/>
<dbReference type="SUPFAM" id="SSF51905">
    <property type="entry name" value="FAD/NAD(P)-binding domain"/>
    <property type="match status" value="1"/>
</dbReference>
<dbReference type="Pfam" id="PF13454">
    <property type="entry name" value="NAD_binding_9"/>
    <property type="match status" value="1"/>
</dbReference>
<evidence type="ECO:0000259" key="1">
    <source>
        <dbReference type="Pfam" id="PF13454"/>
    </source>
</evidence>
<proteinExistence type="predicted"/>
<dbReference type="PANTHER" id="PTHR40254:SF1">
    <property type="entry name" value="BLR0577 PROTEIN"/>
    <property type="match status" value="1"/>
</dbReference>
<dbReference type="InterPro" id="IPR052189">
    <property type="entry name" value="L-asp_N-monooxygenase_NS-form"/>
</dbReference>
<organism evidence="2 3">
    <name type="scientific">Pseudomonas fluorescens</name>
    <dbReference type="NCBI Taxonomy" id="294"/>
    <lineage>
        <taxon>Bacteria</taxon>
        <taxon>Pseudomonadati</taxon>
        <taxon>Pseudomonadota</taxon>
        <taxon>Gammaproteobacteria</taxon>
        <taxon>Pseudomonadales</taxon>
        <taxon>Pseudomonadaceae</taxon>
        <taxon>Pseudomonas</taxon>
    </lineage>
</organism>
<dbReference type="EMBL" id="CABVHO010000024">
    <property type="protein sequence ID" value="VVN57392.1"/>
    <property type="molecule type" value="Genomic_DNA"/>
</dbReference>
<protein>
    <recommendedName>
        <fullName evidence="1">FAD-dependent urate hydroxylase HpyO/Asp monooxygenase CreE-like FAD/NAD(P)-binding domain-containing protein</fullName>
    </recommendedName>
</protein>
<dbReference type="InterPro" id="IPR036188">
    <property type="entry name" value="FAD/NAD-bd_sf"/>
</dbReference>
<dbReference type="InterPro" id="IPR038732">
    <property type="entry name" value="HpyO/CreE_NAD-binding"/>
</dbReference>
<reference evidence="2 3" key="1">
    <citation type="submission" date="2019-09" db="EMBL/GenBank/DDBJ databases">
        <authorList>
            <person name="Chandra G."/>
            <person name="Truman W A."/>
        </authorList>
    </citation>
    <scope>NUCLEOTIDE SEQUENCE [LARGE SCALE GENOMIC DNA]</scope>
    <source>
        <strain evidence="2">PS685</strain>
    </source>
</reference>
<accession>A0A5E6YTD6</accession>
<evidence type="ECO:0000313" key="2">
    <source>
        <dbReference type="EMBL" id="VVN57392.1"/>
    </source>
</evidence>
<dbReference type="PANTHER" id="PTHR40254">
    <property type="entry name" value="BLR0577 PROTEIN"/>
    <property type="match status" value="1"/>
</dbReference>
<dbReference type="RefSeq" id="WP_095001490.1">
    <property type="nucleotide sequence ID" value="NZ_CABVHO010000024.1"/>
</dbReference>
<dbReference type="Gene3D" id="3.50.50.60">
    <property type="entry name" value="FAD/NAD(P)-binding domain"/>
    <property type="match status" value="1"/>
</dbReference>
<gene>
    <name evidence="2" type="ORF">PS685_02487</name>
</gene>
<dbReference type="OrthoDB" id="6309046at2"/>
<sequence length="545" mass="60129">MFVNDDKKILAIVGGGSVSVSVVCQLVDEIIGAGGCDIGCVHIFEPCSRIGAGLAYQLDGPSNLLNTRAAAMSPIHSKPDHFIKWLRANEDKWEAFFPQVVISDEVFLPRGLFGLYLENIFQDAKQALHALGIPVHHVRSMVTGMVVMNSGYLLRTCDERFFADNVVLALGNLQSSDWKHLLLEPGFFTSPYPCSTLVKNVHDLQSVCVLGSGLSAIDAVVALADAGHQGKLIMASRGGRLPSVRGNQSARCSSRTFTRENIRALIKRSHYHLSLAQVYQLLVDEVFQLQGFKVDIDSILHKDAGPHHYLDIEVRDAKGQERVWQSVLYSLNESIDLIWHYLDDVDKARFEAEFKSQWLAYRVSFPMQNAIKLQTLIHNDQLTVFGGVRRTWRDRSSSQFATCINDPRRSFRATIYSDVLINSAVFTTDVTRCSSALVRQMLDSGLAAAHPFGGIDVNFHTNELRTCTGALLPGVYALGALTSGTHFWTNAMNVNARLASNIVRLLVQPARVESHGLLLLPNTASTQVSSKLTVQAARPDKGDQA</sequence>
<name>A0A5E6YTD6_PSEFL</name>
<feature type="domain" description="FAD-dependent urate hydroxylase HpyO/Asp monooxygenase CreE-like FAD/NAD(P)-binding" evidence="1">
    <location>
        <begin position="11"/>
        <end position="172"/>
    </location>
</feature>